<dbReference type="PANTHER" id="PTHR46296">
    <property type="entry name" value="BNAA05G37250D PROTEIN"/>
    <property type="match status" value="1"/>
</dbReference>
<dbReference type="SUPFAM" id="SSF49562">
    <property type="entry name" value="C2 domain (Calcium/lipid-binding domain, CaLB)"/>
    <property type="match status" value="1"/>
</dbReference>
<keyword evidence="2" id="KW-1185">Reference proteome</keyword>
<evidence type="ECO:0000313" key="1">
    <source>
        <dbReference type="EMBL" id="KAJ8765866.1"/>
    </source>
</evidence>
<gene>
    <name evidence="1" type="ORF">K2173_020382</name>
</gene>
<sequence length="114" mass="12841">MKYLNLMMDEPPSMLDVEVYDFDGPFSEATSLGHVEINFLKSNVSDLADVWVPLQEKLSQACQSKLHLRIFLKNTKGGSVVKDYLSKLEEEVGKDKLAFPSNKFSLSEALWAPT</sequence>
<dbReference type="Proteomes" id="UP001159364">
    <property type="component" value="Linkage Group LG05"/>
</dbReference>
<comment type="caution">
    <text evidence="1">The sequence shown here is derived from an EMBL/GenBank/DDBJ whole genome shotgun (WGS) entry which is preliminary data.</text>
</comment>
<dbReference type="EMBL" id="JAIWQS010000005">
    <property type="protein sequence ID" value="KAJ8765866.1"/>
    <property type="molecule type" value="Genomic_DNA"/>
</dbReference>
<dbReference type="PANTHER" id="PTHR46296:SF8">
    <property type="entry name" value="OS06G0297800 PROTEIN"/>
    <property type="match status" value="1"/>
</dbReference>
<name>A0AAV8TG35_9ROSI</name>
<protein>
    <submittedName>
        <fullName evidence="1">Uncharacterized protein</fullName>
    </submittedName>
</protein>
<accession>A0AAV8TG35</accession>
<reference evidence="1 2" key="1">
    <citation type="submission" date="2021-09" db="EMBL/GenBank/DDBJ databases">
        <title>Genomic insights and catalytic innovation underlie evolution of tropane alkaloids biosynthesis.</title>
        <authorList>
            <person name="Wang Y.-J."/>
            <person name="Tian T."/>
            <person name="Huang J.-P."/>
            <person name="Huang S.-X."/>
        </authorList>
    </citation>
    <scope>NUCLEOTIDE SEQUENCE [LARGE SCALE GENOMIC DNA]</scope>
    <source>
        <strain evidence="1">KIB-2018</strain>
        <tissue evidence="1">Leaf</tissue>
    </source>
</reference>
<organism evidence="1 2">
    <name type="scientific">Erythroxylum novogranatense</name>
    <dbReference type="NCBI Taxonomy" id="1862640"/>
    <lineage>
        <taxon>Eukaryota</taxon>
        <taxon>Viridiplantae</taxon>
        <taxon>Streptophyta</taxon>
        <taxon>Embryophyta</taxon>
        <taxon>Tracheophyta</taxon>
        <taxon>Spermatophyta</taxon>
        <taxon>Magnoliopsida</taxon>
        <taxon>eudicotyledons</taxon>
        <taxon>Gunneridae</taxon>
        <taxon>Pentapetalae</taxon>
        <taxon>rosids</taxon>
        <taxon>fabids</taxon>
        <taxon>Malpighiales</taxon>
        <taxon>Erythroxylaceae</taxon>
        <taxon>Erythroxylum</taxon>
    </lineage>
</organism>
<dbReference type="InterPro" id="IPR035892">
    <property type="entry name" value="C2_domain_sf"/>
</dbReference>
<dbReference type="InterPro" id="IPR044511">
    <property type="entry name" value="At1g03370/At5g50170-like"/>
</dbReference>
<proteinExistence type="predicted"/>
<dbReference type="AlphaFoldDB" id="A0AAV8TG35"/>
<evidence type="ECO:0000313" key="2">
    <source>
        <dbReference type="Proteomes" id="UP001159364"/>
    </source>
</evidence>